<dbReference type="HOGENOM" id="CLU_2433699_0_0_2"/>
<gene>
    <name evidence="1" type="ORF">NTE_01746</name>
</gene>
<keyword evidence="2" id="KW-1185">Reference proteome</keyword>
<dbReference type="RefSeq" id="WP_148700509.1">
    <property type="nucleotide sequence ID" value="NZ_CP007174.1"/>
</dbReference>
<dbReference type="eggNOG" id="arCOG00485">
    <property type="taxonomic scope" value="Archaea"/>
</dbReference>
<sequence length="93" mass="10171">MTTNTTFLLETIKFSQDNLHTTLACSKCAEVFQKEFPLALEGLTSQFKCPICGAVGEADLPSKEGEEPEKLQEDLVVAETETEEGESGDQDEV</sequence>
<organism evidence="1 2">
    <name type="scientific">Candidatus Nitrososphaera evergladensis SR1</name>
    <dbReference type="NCBI Taxonomy" id="1459636"/>
    <lineage>
        <taxon>Archaea</taxon>
        <taxon>Nitrososphaerota</taxon>
        <taxon>Nitrososphaeria</taxon>
        <taxon>Nitrososphaerales</taxon>
        <taxon>Nitrososphaeraceae</taxon>
        <taxon>Nitrososphaera</taxon>
    </lineage>
</organism>
<dbReference type="AlphaFoldDB" id="A0A075MSQ0"/>
<dbReference type="GeneID" id="41597516"/>
<dbReference type="KEGG" id="nev:NTE_01746"/>
<accession>A0A075MSQ0</accession>
<evidence type="ECO:0000313" key="1">
    <source>
        <dbReference type="EMBL" id="AIF83807.1"/>
    </source>
</evidence>
<dbReference type="EMBL" id="CP007174">
    <property type="protein sequence ID" value="AIF83807.1"/>
    <property type="molecule type" value="Genomic_DNA"/>
</dbReference>
<proteinExistence type="predicted"/>
<protein>
    <submittedName>
        <fullName evidence="1">Uncharacterized protein</fullName>
    </submittedName>
</protein>
<name>A0A075MSQ0_9ARCH</name>
<evidence type="ECO:0000313" key="2">
    <source>
        <dbReference type="Proteomes" id="UP000028194"/>
    </source>
</evidence>
<dbReference type="Proteomes" id="UP000028194">
    <property type="component" value="Chromosome"/>
</dbReference>
<reference evidence="1 2" key="1">
    <citation type="journal article" date="2014" name="PLoS ONE">
        <title>Genome Sequence of Candidatus Nitrososphaera evergladensis from Group I.1b Enriched from Everglades Soil Reveals Novel Genomic Features of the Ammonia-Oxidizing Archaea.</title>
        <authorList>
            <person name="Zhalnina K.V."/>
            <person name="Dias R."/>
            <person name="Leonard M.T."/>
            <person name="Dorr de Quadros P."/>
            <person name="Camargo F.A."/>
            <person name="Drew J.C."/>
            <person name="Farmerie W.G."/>
            <person name="Daroub S.H."/>
            <person name="Triplett E.W."/>
        </authorList>
    </citation>
    <scope>NUCLEOTIDE SEQUENCE [LARGE SCALE GENOMIC DNA]</scope>
    <source>
        <strain evidence="1 2">SR1</strain>
    </source>
</reference>